<name>A0A173VX74_9FIRM</name>
<proteinExistence type="predicted"/>
<sequence length="69" mass="7920">MAVPAEIRTVPRPVNTIVDDSGTNSPKRQKPNVQEGVQERMLNRLSDFYSPTDWECFNAFNKLKSIIIR</sequence>
<dbReference type="EMBL" id="CYXX01000065">
    <property type="protein sequence ID" value="CUN31821.1"/>
    <property type="molecule type" value="Genomic_DNA"/>
</dbReference>
<evidence type="ECO:0000313" key="2">
    <source>
        <dbReference type="EMBL" id="CUN31821.1"/>
    </source>
</evidence>
<accession>A0A173VX74</accession>
<evidence type="ECO:0000256" key="1">
    <source>
        <dbReference type="SAM" id="MobiDB-lite"/>
    </source>
</evidence>
<dbReference type="Proteomes" id="UP000095453">
    <property type="component" value="Unassembled WGS sequence"/>
</dbReference>
<organism evidence="2 3">
    <name type="scientific">Roseburia inulinivorans</name>
    <dbReference type="NCBI Taxonomy" id="360807"/>
    <lineage>
        <taxon>Bacteria</taxon>
        <taxon>Bacillati</taxon>
        <taxon>Bacillota</taxon>
        <taxon>Clostridia</taxon>
        <taxon>Lachnospirales</taxon>
        <taxon>Lachnospiraceae</taxon>
        <taxon>Roseburia</taxon>
    </lineage>
</organism>
<protein>
    <submittedName>
        <fullName evidence="2">Uncharacterized protein</fullName>
    </submittedName>
</protein>
<dbReference type="RefSeq" id="WP_055172525.1">
    <property type="nucleotide sequence ID" value="NZ_CATWND010000014.1"/>
</dbReference>
<feature type="region of interest" description="Disordered" evidence="1">
    <location>
        <begin position="15"/>
        <end position="35"/>
    </location>
</feature>
<dbReference type="AlphaFoldDB" id="A0A173VX74"/>
<evidence type="ECO:0000313" key="3">
    <source>
        <dbReference type="Proteomes" id="UP000095453"/>
    </source>
</evidence>
<reference evidence="2 3" key="1">
    <citation type="submission" date="2015-09" db="EMBL/GenBank/DDBJ databases">
        <authorList>
            <consortium name="Pathogen Informatics"/>
        </authorList>
    </citation>
    <scope>NUCLEOTIDE SEQUENCE [LARGE SCALE GENOMIC DNA]</scope>
    <source>
        <strain evidence="2 3">2789STDY5608887</strain>
    </source>
</reference>
<gene>
    <name evidence="2" type="ORF">ERS852444_03668</name>
</gene>